<gene>
    <name evidence="1" type="ORF">MNBD_GAMMA24-1703</name>
</gene>
<name>A0A3B1BCQ1_9ZZZZ</name>
<dbReference type="AlphaFoldDB" id="A0A3B1BCQ1"/>
<proteinExistence type="predicted"/>
<reference evidence="1" key="1">
    <citation type="submission" date="2018-06" db="EMBL/GenBank/DDBJ databases">
        <authorList>
            <person name="Zhirakovskaya E."/>
        </authorList>
    </citation>
    <scope>NUCLEOTIDE SEQUENCE</scope>
</reference>
<protein>
    <submittedName>
        <fullName evidence="1">Uncharacterized protein</fullName>
    </submittedName>
</protein>
<sequence>MALTTTTALHDFLRHNQHPATAALRKRLARSSQHDCADIISLYQEAIPLIEEALWSDKPDATLLDTYQQIFHELETHIHSAGEDQRHHIVLLIPVADRPQQLADCLNSLLQLCQLYQYGGVKNGRYQKITVIIADDSKHADNIRQHKAIVESFDAKGLESLYFGQQEQRQQLAQLTEKDKQALAGVLGNPQALNFYHKGSSRMRNITSLKLNELQQYYDKVLFYSLDSDQEFKIKVATQEGDRNLYALNYFYYLDQIFSRTDTCVVTGKVVGDPPVSPAVMAVNFIQDVIGFIRKMTMLEPKQDCCFHFPTPQKTDDAAYHDMREMFGFKHSQQSCHYPCPLKGQHDNSDCFKHFAEKLNGFFYGEHPTRKTFYAYNNVFNSISPARTVYPGNYVFNAEGLRYFIPFAPLKLRMNGPVMGRVLKTILKDRFVSANLPMLHKRTVGNSTVSEFRPDILQQSQHIDISGEFERQYFGDVMLFSMETLTGQGYPSTRMSPDAVAEIVKTTEKNIRQQYLSKHSQLMTELDELKMLIQASECWWNQSSDLNIAVAAFNAFVANIEHNFGPGSSGYKFINSEADKQPRMRQMIEAILLYPDEQDEWEKMLSVNHSSDSAR</sequence>
<dbReference type="EMBL" id="UOFZ01000143">
    <property type="protein sequence ID" value="VAX13862.1"/>
    <property type="molecule type" value="Genomic_DNA"/>
</dbReference>
<accession>A0A3B1BCQ1</accession>
<evidence type="ECO:0000313" key="1">
    <source>
        <dbReference type="EMBL" id="VAX13862.1"/>
    </source>
</evidence>
<organism evidence="1">
    <name type="scientific">hydrothermal vent metagenome</name>
    <dbReference type="NCBI Taxonomy" id="652676"/>
    <lineage>
        <taxon>unclassified sequences</taxon>
        <taxon>metagenomes</taxon>
        <taxon>ecological metagenomes</taxon>
    </lineage>
</organism>